<feature type="coiled-coil region" evidence="1">
    <location>
        <begin position="28"/>
        <end position="55"/>
    </location>
</feature>
<gene>
    <name evidence="3" type="ORF">NP233_g11523</name>
</gene>
<evidence type="ECO:0000256" key="2">
    <source>
        <dbReference type="SAM" id="MobiDB-lite"/>
    </source>
</evidence>
<comment type="caution">
    <text evidence="3">The sequence shown here is derived from an EMBL/GenBank/DDBJ whole genome shotgun (WGS) entry which is preliminary data.</text>
</comment>
<feature type="compositionally biased region" description="Basic residues" evidence="2">
    <location>
        <begin position="417"/>
        <end position="433"/>
    </location>
</feature>
<dbReference type="Proteomes" id="UP001213000">
    <property type="component" value="Unassembled WGS sequence"/>
</dbReference>
<feature type="compositionally biased region" description="Basic and acidic residues" evidence="2">
    <location>
        <begin position="294"/>
        <end position="305"/>
    </location>
</feature>
<proteinExistence type="predicted"/>
<reference evidence="3" key="1">
    <citation type="submission" date="2022-07" db="EMBL/GenBank/DDBJ databases">
        <title>Genome Sequence of Leucocoprinus birnbaumii.</title>
        <authorList>
            <person name="Buettner E."/>
        </authorList>
    </citation>
    <scope>NUCLEOTIDE SEQUENCE</scope>
    <source>
        <strain evidence="3">VT141</strain>
    </source>
</reference>
<evidence type="ECO:0000313" key="4">
    <source>
        <dbReference type="Proteomes" id="UP001213000"/>
    </source>
</evidence>
<feature type="compositionally biased region" description="Basic residues" evidence="2">
    <location>
        <begin position="1"/>
        <end position="11"/>
    </location>
</feature>
<feature type="region of interest" description="Disordered" evidence="2">
    <location>
        <begin position="141"/>
        <end position="309"/>
    </location>
</feature>
<feature type="compositionally biased region" description="Basic and acidic residues" evidence="2">
    <location>
        <begin position="231"/>
        <end position="240"/>
    </location>
</feature>
<keyword evidence="1" id="KW-0175">Coiled coil</keyword>
<evidence type="ECO:0000313" key="3">
    <source>
        <dbReference type="EMBL" id="KAJ3558361.1"/>
    </source>
</evidence>
<evidence type="ECO:0000256" key="1">
    <source>
        <dbReference type="SAM" id="Coils"/>
    </source>
</evidence>
<organism evidence="3 4">
    <name type="scientific">Leucocoprinus birnbaumii</name>
    <dbReference type="NCBI Taxonomy" id="56174"/>
    <lineage>
        <taxon>Eukaryota</taxon>
        <taxon>Fungi</taxon>
        <taxon>Dikarya</taxon>
        <taxon>Basidiomycota</taxon>
        <taxon>Agaricomycotina</taxon>
        <taxon>Agaricomycetes</taxon>
        <taxon>Agaricomycetidae</taxon>
        <taxon>Agaricales</taxon>
        <taxon>Agaricineae</taxon>
        <taxon>Agaricaceae</taxon>
        <taxon>Leucocoprinus</taxon>
    </lineage>
</organism>
<feature type="region of interest" description="Disordered" evidence="2">
    <location>
        <begin position="355"/>
        <end position="476"/>
    </location>
</feature>
<feature type="compositionally biased region" description="Basic and acidic residues" evidence="2">
    <location>
        <begin position="276"/>
        <end position="285"/>
    </location>
</feature>
<feature type="coiled-coil region" evidence="1">
    <location>
        <begin position="81"/>
        <end position="108"/>
    </location>
</feature>
<feature type="compositionally biased region" description="Basic and acidic residues" evidence="2">
    <location>
        <begin position="247"/>
        <end position="262"/>
    </location>
</feature>
<feature type="compositionally biased region" description="Basic and acidic residues" evidence="2">
    <location>
        <begin position="190"/>
        <end position="224"/>
    </location>
</feature>
<keyword evidence="4" id="KW-1185">Reference proteome</keyword>
<feature type="compositionally biased region" description="Polar residues" evidence="2">
    <location>
        <begin position="441"/>
        <end position="451"/>
    </location>
</feature>
<sequence>MQGTTRKKKSVSAKAGESVAQKELPQDVQEGLDKYKQIIQEAETLRDEANAASITLNALLNGNADQAAAYGITANEAFEKCHDILEKRKVLKDEAKNAQTKLIQSKKTLKGLKFSVPAYAHLFQGMSIKAPKKMQLNVKADKNRDNPSALSSPREVMEQDTANRDKNPSKVNPNDSGDKSDKATLGSDRAILRDEEGARVDKPMNQEDSQAHEGGEIQDGEKAEPAGYVQDDSKVSKAEKSNASGEEGNRNEDSPVHVEGRSLDAAGGRNVVEGQGDFKKAKSLEVKPASQIQEEPKVSDTKKDGGVQAMPIGADQADQAAEISEAKNRGGVQEVPIDVDQANVLDTVMKNSTHFESESEAFEQVVPDEVIDGTAQRQKAKAKAPGMDQGVMGVDANMSNDNLPRLLGENDVSGLSKSKKKPKPKTESKKKRKHESDTDSNKGSALAQNVPSSSTTSKKKARTGNGNGASSSGSLQNIKDMVARLIGGKSKGGEGKAHVLPSPIHFDDPEPPHGSLGPDPLATIRATDRLKVDKREEEAPSVDKFIDCTEEDKDACAAELAEQLDDHIKRGWIIHTNGRKLIRWEASILGRAMLESRETALHLMTSDDGNILCAYHAHVKKDKIVHDQAEGKDRGWHLFTGVPFVRNASKGSTAAANRRPGHLHCGCKEDEVLIEAILRKTTILKSSSTSNEEMMQDEHLKPFERSFFARAFMAWTGLKPGHFFRKSDSGEVQTYGDLLESQIAILEERLAEWKAAQQNEGDN</sequence>
<feature type="region of interest" description="Disordered" evidence="2">
    <location>
        <begin position="1"/>
        <end position="26"/>
    </location>
</feature>
<name>A0AAD5VIR7_9AGAR</name>
<feature type="compositionally biased region" description="Basic and acidic residues" evidence="2">
    <location>
        <begin position="155"/>
        <end position="168"/>
    </location>
</feature>
<protein>
    <submittedName>
        <fullName evidence="3">Uncharacterized protein</fullName>
    </submittedName>
</protein>
<dbReference type="AlphaFoldDB" id="A0AAD5VIR7"/>
<accession>A0AAD5VIR7</accession>
<dbReference type="EMBL" id="JANIEX010001402">
    <property type="protein sequence ID" value="KAJ3558361.1"/>
    <property type="molecule type" value="Genomic_DNA"/>
</dbReference>